<comment type="similarity">
    <text evidence="2 9">Belongs to the mitochondrial carrier (TC 2.A.29) family.</text>
</comment>
<keyword evidence="3 9" id="KW-0813">Transport</keyword>
<keyword evidence="4 8" id="KW-0812">Transmembrane</keyword>
<keyword evidence="7 8" id="KW-0472">Membrane</keyword>
<evidence type="ECO:0000256" key="3">
    <source>
        <dbReference type="ARBA" id="ARBA00022448"/>
    </source>
</evidence>
<evidence type="ECO:0000256" key="9">
    <source>
        <dbReference type="RuleBase" id="RU000488"/>
    </source>
</evidence>
<dbReference type="PANTHER" id="PTHR45758">
    <property type="entry name" value="MITOFERRIN-1-RELATED"/>
    <property type="match status" value="1"/>
</dbReference>
<evidence type="ECO:0000256" key="5">
    <source>
        <dbReference type="ARBA" id="ARBA00022989"/>
    </source>
</evidence>
<evidence type="ECO:0000256" key="10">
    <source>
        <dbReference type="SAM" id="MobiDB-lite"/>
    </source>
</evidence>
<keyword evidence="5" id="KW-1133">Transmembrane helix</keyword>
<dbReference type="EMBL" id="JADAQX010000045">
    <property type="protein sequence ID" value="KAF8822522.1"/>
    <property type="molecule type" value="Genomic_DNA"/>
</dbReference>
<dbReference type="InterPro" id="IPR018108">
    <property type="entry name" value="MCP_transmembrane"/>
</dbReference>
<evidence type="ECO:0000313" key="11">
    <source>
        <dbReference type="EMBL" id="KAF8822522.1"/>
    </source>
</evidence>
<gene>
    <name evidence="11" type="ORF">IE077_003556</name>
</gene>
<dbReference type="PROSITE" id="PS50920">
    <property type="entry name" value="SOLCAR"/>
    <property type="match status" value="1"/>
</dbReference>
<keyword evidence="6" id="KW-0496">Mitochondrion</keyword>
<proteinExistence type="inferred from homology"/>
<feature type="region of interest" description="Disordered" evidence="10">
    <location>
        <begin position="31"/>
        <end position="62"/>
    </location>
</feature>
<evidence type="ECO:0000256" key="7">
    <source>
        <dbReference type="ARBA" id="ARBA00023136"/>
    </source>
</evidence>
<reference evidence="11 12" key="1">
    <citation type="journal article" date="2020" name="bioRxiv">
        <title>Metabolic contributions of an alphaproteobacterial endosymbiont in the apicomplexan Cardiosporidium cionae.</title>
        <authorList>
            <person name="Hunter E.S."/>
            <person name="Paight C.J."/>
            <person name="Lane C.E."/>
        </authorList>
    </citation>
    <scope>NUCLEOTIDE SEQUENCE [LARGE SCALE GENOMIC DNA]</scope>
    <source>
        <strain evidence="11">ESH_2018</strain>
    </source>
</reference>
<dbReference type="Pfam" id="PF00153">
    <property type="entry name" value="Mito_carr"/>
    <property type="match status" value="1"/>
</dbReference>
<comment type="caution">
    <text evidence="11">The sequence shown here is derived from an EMBL/GenBank/DDBJ whole genome shotgun (WGS) entry which is preliminary data.</text>
</comment>
<protein>
    <submittedName>
        <fullName evidence="11">Carrier superfamily protein</fullName>
    </submittedName>
</protein>
<dbReference type="InterPro" id="IPR023395">
    <property type="entry name" value="MCP_dom_sf"/>
</dbReference>
<evidence type="ECO:0000256" key="4">
    <source>
        <dbReference type="ARBA" id="ARBA00022692"/>
    </source>
</evidence>
<evidence type="ECO:0000313" key="12">
    <source>
        <dbReference type="Proteomes" id="UP000823046"/>
    </source>
</evidence>
<name>A0ABQ7JET7_9APIC</name>
<organism evidence="11 12">
    <name type="scientific">Cardiosporidium cionae</name>
    <dbReference type="NCBI Taxonomy" id="476202"/>
    <lineage>
        <taxon>Eukaryota</taxon>
        <taxon>Sar</taxon>
        <taxon>Alveolata</taxon>
        <taxon>Apicomplexa</taxon>
        <taxon>Aconoidasida</taxon>
        <taxon>Nephromycida</taxon>
        <taxon>Cardiosporidium</taxon>
    </lineage>
</organism>
<evidence type="ECO:0000256" key="8">
    <source>
        <dbReference type="PROSITE-ProRule" id="PRU00282"/>
    </source>
</evidence>
<sequence>MPTTILMNIPFGAVAVSVNELLKNILKVSHSTGSSSSKKKQAYMHNSDRLTDGPSPKAPSEGKLLRVSGATMPISAVLQYFFCAGVGGGVAGVISNPLDVIKTRLQTQDCEIQREHAFRELGNRSSISPIASMKY</sequence>
<feature type="repeat" description="Solcar" evidence="8">
    <location>
        <begin position="79"/>
        <end position="135"/>
    </location>
</feature>
<evidence type="ECO:0000256" key="2">
    <source>
        <dbReference type="ARBA" id="ARBA00006375"/>
    </source>
</evidence>
<dbReference type="SUPFAM" id="SSF103506">
    <property type="entry name" value="Mitochondrial carrier"/>
    <property type="match status" value="1"/>
</dbReference>
<comment type="subcellular location">
    <subcellularLocation>
        <location evidence="1">Mitochondrion membrane</location>
        <topology evidence="1">Multi-pass membrane protein</topology>
    </subcellularLocation>
</comment>
<keyword evidence="12" id="KW-1185">Reference proteome</keyword>
<evidence type="ECO:0000256" key="1">
    <source>
        <dbReference type="ARBA" id="ARBA00004225"/>
    </source>
</evidence>
<evidence type="ECO:0000256" key="6">
    <source>
        <dbReference type="ARBA" id="ARBA00023128"/>
    </source>
</evidence>
<dbReference type="Gene3D" id="1.50.40.10">
    <property type="entry name" value="Mitochondrial carrier domain"/>
    <property type="match status" value="1"/>
</dbReference>
<dbReference type="Proteomes" id="UP000823046">
    <property type="component" value="Unassembled WGS sequence"/>
</dbReference>
<dbReference type="PANTHER" id="PTHR45758:SF4">
    <property type="entry name" value="MITOFERRIN-1"/>
    <property type="match status" value="1"/>
</dbReference>
<accession>A0ABQ7JET7</accession>
<feature type="non-terminal residue" evidence="11">
    <location>
        <position position="135"/>
    </location>
</feature>